<reference evidence="2 3" key="1">
    <citation type="submission" date="2020-09" db="EMBL/GenBank/DDBJ databases">
        <title>De no assembly of potato wild relative species, Solanum commersonii.</title>
        <authorList>
            <person name="Cho K."/>
        </authorList>
    </citation>
    <scope>NUCLEOTIDE SEQUENCE [LARGE SCALE GENOMIC DNA]</scope>
    <source>
        <strain evidence="2">LZ3.2</strain>
        <tissue evidence="2">Leaf</tissue>
    </source>
</reference>
<evidence type="ECO:0000313" key="3">
    <source>
        <dbReference type="Proteomes" id="UP000824120"/>
    </source>
</evidence>
<evidence type="ECO:0000256" key="1">
    <source>
        <dbReference type="SAM" id="MobiDB-lite"/>
    </source>
</evidence>
<sequence length="95" mass="10559">MAKEGVSITQVSSKKRIRLKGGSSKVHTSHKVGHKRGILSNCFTLQNCCLISFQVSSHKVHGKLITQGIDTNIKRDSTLLLMCNVHHKRLHSITD</sequence>
<evidence type="ECO:0000313" key="2">
    <source>
        <dbReference type="EMBL" id="KAG5586285.1"/>
    </source>
</evidence>
<name>A0A9J5XF28_SOLCO</name>
<comment type="caution">
    <text evidence="2">The sequence shown here is derived from an EMBL/GenBank/DDBJ whole genome shotgun (WGS) entry which is preliminary data.</text>
</comment>
<dbReference type="Proteomes" id="UP000824120">
    <property type="component" value="Chromosome 9"/>
</dbReference>
<dbReference type="EMBL" id="JACXVP010000009">
    <property type="protein sequence ID" value="KAG5586285.1"/>
    <property type="molecule type" value="Genomic_DNA"/>
</dbReference>
<gene>
    <name evidence="2" type="ORF">H5410_046719</name>
</gene>
<protein>
    <submittedName>
        <fullName evidence="2">Uncharacterized protein</fullName>
    </submittedName>
</protein>
<proteinExistence type="predicted"/>
<keyword evidence="3" id="KW-1185">Reference proteome</keyword>
<feature type="region of interest" description="Disordered" evidence="1">
    <location>
        <begin position="1"/>
        <end position="30"/>
    </location>
</feature>
<organism evidence="2 3">
    <name type="scientific">Solanum commersonii</name>
    <name type="common">Commerson's wild potato</name>
    <name type="synonym">Commerson's nightshade</name>
    <dbReference type="NCBI Taxonomy" id="4109"/>
    <lineage>
        <taxon>Eukaryota</taxon>
        <taxon>Viridiplantae</taxon>
        <taxon>Streptophyta</taxon>
        <taxon>Embryophyta</taxon>
        <taxon>Tracheophyta</taxon>
        <taxon>Spermatophyta</taxon>
        <taxon>Magnoliopsida</taxon>
        <taxon>eudicotyledons</taxon>
        <taxon>Gunneridae</taxon>
        <taxon>Pentapetalae</taxon>
        <taxon>asterids</taxon>
        <taxon>lamiids</taxon>
        <taxon>Solanales</taxon>
        <taxon>Solanaceae</taxon>
        <taxon>Solanoideae</taxon>
        <taxon>Solaneae</taxon>
        <taxon>Solanum</taxon>
    </lineage>
</organism>
<accession>A0A9J5XF28</accession>
<dbReference type="AlphaFoldDB" id="A0A9J5XF28"/>